<dbReference type="RefSeq" id="WP_132871281.1">
    <property type="nucleotide sequence ID" value="NZ_SMGG01000003.1"/>
</dbReference>
<sequence>MEMIQTTPPNLQPEQPGQDVTLKEGEEVNVEVLKKLKANGFLLAVKGKTFSAELDFEPSSQSFRAVVTRAPNGTAQFKFFPPLLEKAATTFTQPNRQDTFVRQSSTAAQDAFQPKPQQTPVQPQTIKPDVLTPSPELQKAHTQIPVQQTAADARQIGTATVKDIRVMPQKAETAQPAAPSPDPQAVKQAQQMTNAVSVRPAQPVVENSNTTAVKLPPNTLPVVDGEPVEVNIVKMMDNGKTLISVKSTLFEVKLEPQLFKTLFAEAQIQEDSILLTFARMPVENLNPQFVKQQVTGFDLEKFMKAFGKFTHVGMEDLDAQTLKDSLKNSGLTFENKLLNNSAVDGDEKFRALLTGDNAAKDGITKMQITNLVIADGVMSFLKTRDENVGDTLMKIKRGRDGSNTVYVSTNFSELGETLIVIKQVQGTFTVSVKTEKDISEYLNDINVENGTVRWFKFSKQDLKVMNPASELNGDIGKFEVII</sequence>
<dbReference type="EMBL" id="SMGG01000003">
    <property type="protein sequence ID" value="TCK61744.1"/>
    <property type="molecule type" value="Genomic_DNA"/>
</dbReference>
<reference evidence="2 3" key="1">
    <citation type="submission" date="2019-03" db="EMBL/GenBank/DDBJ databases">
        <title>Genomic Encyclopedia of Type Strains, Phase IV (KMG-IV): sequencing the most valuable type-strain genomes for metagenomic binning, comparative biology and taxonomic classification.</title>
        <authorList>
            <person name="Goeker M."/>
        </authorList>
    </citation>
    <scope>NUCLEOTIDE SEQUENCE [LARGE SCALE GENOMIC DNA]</scope>
    <source>
        <strain evidence="2 3">DSM 24984</strain>
    </source>
</reference>
<proteinExistence type="predicted"/>
<feature type="compositionally biased region" description="Low complexity" evidence="1">
    <location>
        <begin position="113"/>
        <end position="125"/>
    </location>
</feature>
<organism evidence="2 3">
    <name type="scientific">Seleniivibrio woodruffii</name>
    <dbReference type="NCBI Taxonomy" id="1078050"/>
    <lineage>
        <taxon>Bacteria</taxon>
        <taxon>Pseudomonadati</taxon>
        <taxon>Deferribacterota</taxon>
        <taxon>Deferribacteres</taxon>
        <taxon>Deferribacterales</taxon>
        <taxon>Geovibrionaceae</taxon>
        <taxon>Seleniivibrio</taxon>
    </lineage>
</organism>
<name>A0A4R1KBC4_9BACT</name>
<comment type="caution">
    <text evidence="2">The sequence shown here is derived from an EMBL/GenBank/DDBJ whole genome shotgun (WGS) entry which is preliminary data.</text>
</comment>
<dbReference type="OrthoDB" id="9788572at2"/>
<evidence type="ECO:0000313" key="3">
    <source>
        <dbReference type="Proteomes" id="UP000294614"/>
    </source>
</evidence>
<gene>
    <name evidence="2" type="ORF">C8D98_0250</name>
</gene>
<dbReference type="Proteomes" id="UP000294614">
    <property type="component" value="Unassembled WGS sequence"/>
</dbReference>
<accession>A0A4R1KBC4</accession>
<feature type="region of interest" description="Disordered" evidence="1">
    <location>
        <begin position="103"/>
        <end position="125"/>
    </location>
</feature>
<evidence type="ECO:0000256" key="1">
    <source>
        <dbReference type="SAM" id="MobiDB-lite"/>
    </source>
</evidence>
<dbReference type="AlphaFoldDB" id="A0A4R1KBC4"/>
<evidence type="ECO:0000313" key="2">
    <source>
        <dbReference type="EMBL" id="TCK61744.1"/>
    </source>
</evidence>
<keyword evidence="3" id="KW-1185">Reference proteome</keyword>
<protein>
    <submittedName>
        <fullName evidence="2">Uncharacterized protein</fullName>
    </submittedName>
</protein>